<feature type="transmembrane region" description="Helical" evidence="8">
    <location>
        <begin position="148"/>
        <end position="166"/>
    </location>
</feature>
<protein>
    <submittedName>
        <fullName evidence="9">Uncharacterized protein</fullName>
    </submittedName>
</protein>
<dbReference type="InParanoid" id="F2U125"/>
<feature type="transmembrane region" description="Helical" evidence="8">
    <location>
        <begin position="83"/>
        <end position="103"/>
    </location>
</feature>
<dbReference type="GeneID" id="16077755"/>
<dbReference type="Pfam" id="PF04258">
    <property type="entry name" value="Peptidase_A22B"/>
    <property type="match status" value="1"/>
</dbReference>
<dbReference type="FunCoup" id="F2U125">
    <property type="interactions" value="1261"/>
</dbReference>
<evidence type="ECO:0000256" key="7">
    <source>
        <dbReference type="SAM" id="MobiDB-lite"/>
    </source>
</evidence>
<dbReference type="InterPro" id="IPR007369">
    <property type="entry name" value="Peptidase_A22B_SPP"/>
</dbReference>
<dbReference type="RefSeq" id="XP_004997160.1">
    <property type="nucleotide sequence ID" value="XM_004997103.1"/>
</dbReference>
<keyword evidence="10" id="KW-1185">Reference proteome</keyword>
<dbReference type="PANTHER" id="PTHR12174:SF103">
    <property type="entry name" value="INTRAMEMBRANE PROTEASE (IMPAS) FAMILY"/>
    <property type="match status" value="1"/>
</dbReference>
<evidence type="ECO:0000256" key="8">
    <source>
        <dbReference type="SAM" id="Phobius"/>
    </source>
</evidence>
<dbReference type="eggNOG" id="KOG2443">
    <property type="taxonomic scope" value="Eukaryota"/>
</dbReference>
<feature type="transmembrane region" description="Helical" evidence="8">
    <location>
        <begin position="268"/>
        <end position="288"/>
    </location>
</feature>
<dbReference type="PANTHER" id="PTHR12174">
    <property type="entry name" value="SIGNAL PEPTIDE PEPTIDASE"/>
    <property type="match status" value="1"/>
</dbReference>
<dbReference type="GO" id="GO:0012505">
    <property type="term" value="C:endomembrane system"/>
    <property type="evidence" value="ECO:0007669"/>
    <property type="project" value="UniProtKB-SubCell"/>
</dbReference>
<dbReference type="OrthoDB" id="29661at2759"/>
<evidence type="ECO:0000313" key="9">
    <source>
        <dbReference type="EMBL" id="EGD80599.1"/>
    </source>
</evidence>
<feature type="region of interest" description="Disordered" evidence="7">
    <location>
        <begin position="41"/>
        <end position="73"/>
    </location>
</feature>
<dbReference type="InterPro" id="IPR006639">
    <property type="entry name" value="Preselin/SPP"/>
</dbReference>
<dbReference type="STRING" id="946362.F2U125"/>
<name>F2U125_SALR5</name>
<feature type="transmembrane region" description="Helical" evidence="8">
    <location>
        <begin position="109"/>
        <end position="127"/>
    </location>
</feature>
<comment type="subcellular location">
    <subcellularLocation>
        <location evidence="1">Endomembrane system</location>
        <topology evidence="1">Multi-pass membrane protein</topology>
    </subcellularLocation>
</comment>
<evidence type="ECO:0000256" key="5">
    <source>
        <dbReference type="ARBA" id="ARBA00022989"/>
    </source>
</evidence>
<feature type="transmembrane region" description="Helical" evidence="8">
    <location>
        <begin position="324"/>
        <end position="342"/>
    </location>
</feature>
<keyword evidence="3 8" id="KW-0812">Transmembrane</keyword>
<gene>
    <name evidence="9" type="ORF">PTSG_01188</name>
</gene>
<dbReference type="AlphaFoldDB" id="F2U125"/>
<dbReference type="SMART" id="SM00730">
    <property type="entry name" value="PSN"/>
    <property type="match status" value="1"/>
</dbReference>
<dbReference type="EMBL" id="GL832958">
    <property type="protein sequence ID" value="EGD80599.1"/>
    <property type="molecule type" value="Genomic_DNA"/>
</dbReference>
<dbReference type="Proteomes" id="UP000007799">
    <property type="component" value="Unassembled WGS sequence"/>
</dbReference>
<keyword evidence="4" id="KW-0378">Hydrolase</keyword>
<dbReference type="GO" id="GO:0016020">
    <property type="term" value="C:membrane"/>
    <property type="evidence" value="ECO:0007669"/>
    <property type="project" value="InterPro"/>
</dbReference>
<evidence type="ECO:0000256" key="6">
    <source>
        <dbReference type="ARBA" id="ARBA00023136"/>
    </source>
</evidence>
<evidence type="ECO:0000256" key="3">
    <source>
        <dbReference type="ARBA" id="ARBA00022692"/>
    </source>
</evidence>
<accession>F2U125</accession>
<organism evidence="10">
    <name type="scientific">Salpingoeca rosetta (strain ATCC 50818 / BSB-021)</name>
    <dbReference type="NCBI Taxonomy" id="946362"/>
    <lineage>
        <taxon>Eukaryota</taxon>
        <taxon>Choanoflagellata</taxon>
        <taxon>Craspedida</taxon>
        <taxon>Salpingoecidae</taxon>
        <taxon>Salpingoeca</taxon>
    </lineage>
</organism>
<feature type="transmembrane region" description="Helical" evidence="8">
    <location>
        <begin position="198"/>
        <end position="219"/>
    </location>
</feature>
<comment type="similarity">
    <text evidence="2">Belongs to the peptidase A22B family.</text>
</comment>
<evidence type="ECO:0000256" key="4">
    <source>
        <dbReference type="ARBA" id="ARBA00022801"/>
    </source>
</evidence>
<sequence>MAFIVTDLVECLTDSASMGMNLLATLTVVYGARHAASASTALHDHGSATSTRPGSDGSTRGGSHDADGNSIGSSGGGSGAASWIQAVALPVFGSFVLLAYRYFFRYFEMFLMIGLTIMAGSSFFSVAHPPFRWIERRCFGSHHTHGSLLSFVGTFVATVFVVARWLTTAHWAYTDALAMSTAVALIDSVRLPSARSATFLLVGFLLYDAFWVLILPFFVHDNVMADVAWQHATNPLSWLLHTTGFRLNLPPVSVPITLHVPSVELTHATAVLGLADIVLPALFAVYCLRCDAVLSRLHPPSPGPAPAAASRAIRARVYHLWHRLFPRAIVGYAAGLFAAMYASALFRAAQPVLLFVVPPMVLLPAMLARNQGQWGVFWNGALLHLALLHDSATLTDVTFNLSSQK</sequence>
<dbReference type="GO" id="GO:0042500">
    <property type="term" value="F:aspartic endopeptidase activity, intramembrane cleaving"/>
    <property type="evidence" value="ECO:0007669"/>
    <property type="project" value="InterPro"/>
</dbReference>
<keyword evidence="5 8" id="KW-1133">Transmembrane helix</keyword>
<keyword evidence="6 8" id="KW-0472">Membrane</keyword>
<reference evidence="9" key="1">
    <citation type="submission" date="2009-08" db="EMBL/GenBank/DDBJ databases">
        <title>Annotation of Salpingoeca rosetta.</title>
        <authorList>
            <consortium name="The Broad Institute Genome Sequencing Platform"/>
            <person name="Russ C."/>
            <person name="Cuomo C."/>
            <person name="Burger G."/>
            <person name="Gray M.W."/>
            <person name="Holland P.W.H."/>
            <person name="King N."/>
            <person name="Lang F.B.F."/>
            <person name="Roger A.J."/>
            <person name="Ruiz-Trillo I."/>
            <person name="Young S.K."/>
            <person name="Zeng Q."/>
            <person name="Gargeya S."/>
            <person name="Alvarado L."/>
            <person name="Berlin A."/>
            <person name="Chapman S.B."/>
            <person name="Chen Z."/>
            <person name="Freedman E."/>
            <person name="Gellesch M."/>
            <person name="Goldberg J."/>
            <person name="Griggs A."/>
            <person name="Gujja S."/>
            <person name="Heilman E."/>
            <person name="Heiman D."/>
            <person name="Howarth C."/>
            <person name="Mehta T."/>
            <person name="Neiman D."/>
            <person name="Pearson M."/>
            <person name="Roberts A."/>
            <person name="Saif S."/>
            <person name="Shea T."/>
            <person name="Shenoy N."/>
            <person name="Sisk P."/>
            <person name="Stolte C."/>
            <person name="Sykes S."/>
            <person name="White J."/>
            <person name="Yandava C."/>
            <person name="Haas B."/>
            <person name="Nusbaum C."/>
            <person name="Birren B."/>
        </authorList>
    </citation>
    <scope>NUCLEOTIDE SEQUENCE [LARGE SCALE GENOMIC DNA]</scope>
    <source>
        <strain evidence="9">ATCC 50818</strain>
    </source>
</reference>
<evidence type="ECO:0000313" key="10">
    <source>
        <dbReference type="Proteomes" id="UP000007799"/>
    </source>
</evidence>
<feature type="compositionally biased region" description="Polar residues" evidence="7">
    <location>
        <begin position="47"/>
        <end position="58"/>
    </location>
</feature>
<evidence type="ECO:0000256" key="1">
    <source>
        <dbReference type="ARBA" id="ARBA00004127"/>
    </source>
</evidence>
<evidence type="ECO:0000256" key="2">
    <source>
        <dbReference type="ARBA" id="ARBA00006859"/>
    </source>
</evidence>
<dbReference type="KEGG" id="sre:PTSG_01188"/>
<proteinExistence type="inferred from homology"/>